<evidence type="ECO:0000256" key="1">
    <source>
        <dbReference type="SAM" id="MobiDB-lite"/>
    </source>
</evidence>
<gene>
    <name evidence="4" type="ORF">DEO72_LG3g3558</name>
</gene>
<evidence type="ECO:0000256" key="2">
    <source>
        <dbReference type="SAM" id="Phobius"/>
    </source>
</evidence>
<feature type="transmembrane region" description="Helical" evidence="2">
    <location>
        <begin position="204"/>
        <end position="225"/>
    </location>
</feature>
<evidence type="ECO:0000313" key="5">
    <source>
        <dbReference type="Proteomes" id="UP000501690"/>
    </source>
</evidence>
<keyword evidence="2" id="KW-0812">Transmembrane</keyword>
<reference evidence="4 5" key="1">
    <citation type="submission" date="2019-04" db="EMBL/GenBank/DDBJ databases">
        <title>An improved genome assembly and genetic linkage map for asparagus bean, Vigna unguiculata ssp. sesquipedialis.</title>
        <authorList>
            <person name="Xia Q."/>
            <person name="Zhang R."/>
            <person name="Dong Y."/>
        </authorList>
    </citation>
    <scope>NUCLEOTIDE SEQUENCE [LARGE SCALE GENOMIC DNA]</scope>
    <source>
        <tissue evidence="4">Leaf</tissue>
    </source>
</reference>
<sequence length="243" mass="27282">MTQSSKILHAKLEELQGMLDDALLLGPDTHSHDSTSSDIKQKLAFMNNLLSAELSSHPSQPHYLDQISEWLSTMERNFKKWDSSRPGHHGHDMDKDSTSSNTDSCVNDDGEALDETGKVDFEDPEKVCLNSDGEKGMVAEETECVEEEKETGELKNGSDNLVSSDYEEAEEFLEEFAGEKELVEFEGNDLEKEERRESAFGERCGALACGVVIGMILMTFIVFMLNTPDWFYYIEELSFAVPT</sequence>
<evidence type="ECO:0000259" key="3">
    <source>
        <dbReference type="Pfam" id="PF24583"/>
    </source>
</evidence>
<accession>A0A4D6LLS6</accession>
<organism evidence="4 5">
    <name type="scientific">Vigna unguiculata</name>
    <name type="common">Cowpea</name>
    <dbReference type="NCBI Taxonomy" id="3917"/>
    <lineage>
        <taxon>Eukaryota</taxon>
        <taxon>Viridiplantae</taxon>
        <taxon>Streptophyta</taxon>
        <taxon>Embryophyta</taxon>
        <taxon>Tracheophyta</taxon>
        <taxon>Spermatophyta</taxon>
        <taxon>Magnoliopsida</taxon>
        <taxon>eudicotyledons</taxon>
        <taxon>Gunneridae</taxon>
        <taxon>Pentapetalae</taxon>
        <taxon>rosids</taxon>
        <taxon>fabids</taxon>
        <taxon>Fabales</taxon>
        <taxon>Fabaceae</taxon>
        <taxon>Papilionoideae</taxon>
        <taxon>50 kb inversion clade</taxon>
        <taxon>NPAAA clade</taxon>
        <taxon>indigoferoid/millettioid clade</taxon>
        <taxon>Phaseoleae</taxon>
        <taxon>Vigna</taxon>
    </lineage>
</organism>
<name>A0A4D6LLS6_VIGUN</name>
<dbReference type="Pfam" id="PF24583">
    <property type="entry name" value="DUF7610"/>
    <property type="match status" value="1"/>
</dbReference>
<keyword evidence="2" id="KW-0472">Membrane</keyword>
<dbReference type="EMBL" id="CP039347">
    <property type="protein sequence ID" value="QCD89004.1"/>
    <property type="molecule type" value="Genomic_DNA"/>
</dbReference>
<proteinExistence type="predicted"/>
<protein>
    <recommendedName>
        <fullName evidence="3">DUF7610 domain-containing protein</fullName>
    </recommendedName>
</protein>
<dbReference type="Proteomes" id="UP000501690">
    <property type="component" value="Linkage Group LG3"/>
</dbReference>
<dbReference type="InterPro" id="IPR056029">
    <property type="entry name" value="DUF7610"/>
</dbReference>
<feature type="compositionally biased region" description="Basic and acidic residues" evidence="1">
    <location>
        <begin position="81"/>
        <end position="97"/>
    </location>
</feature>
<feature type="domain" description="DUF7610" evidence="3">
    <location>
        <begin position="8"/>
        <end position="84"/>
    </location>
</feature>
<dbReference type="OrthoDB" id="1937541at2759"/>
<feature type="region of interest" description="Disordered" evidence="1">
    <location>
        <begin position="81"/>
        <end position="116"/>
    </location>
</feature>
<keyword evidence="2" id="KW-1133">Transmembrane helix</keyword>
<dbReference type="AlphaFoldDB" id="A0A4D6LLS6"/>
<keyword evidence="5" id="KW-1185">Reference proteome</keyword>
<evidence type="ECO:0000313" key="4">
    <source>
        <dbReference type="EMBL" id="QCD89004.1"/>
    </source>
</evidence>
<dbReference type="Gramene" id="Vigun11g220100.1.v1.2">
    <property type="protein sequence ID" value="Vigun11g220100.1.v1.2.CDS.1"/>
    <property type="gene ID" value="Vigun11g220100.v1.2"/>
</dbReference>